<organism evidence="1 2">
    <name type="scientific">Peronosclerospora sorghi</name>
    <dbReference type="NCBI Taxonomy" id="230839"/>
    <lineage>
        <taxon>Eukaryota</taxon>
        <taxon>Sar</taxon>
        <taxon>Stramenopiles</taxon>
        <taxon>Oomycota</taxon>
        <taxon>Peronosporomycetes</taxon>
        <taxon>Peronosporales</taxon>
        <taxon>Peronosporaceae</taxon>
        <taxon>Peronosclerospora</taxon>
    </lineage>
</organism>
<sequence>MAVANWLLLKEGYTRRALNHACLTRPGPPDSFRELRAFSTVASPLHTRHAPIASNSSAKIMSGEAATGKLPVAASPDMIFALELDAIGARGGADFSLY</sequence>
<evidence type="ECO:0000313" key="2">
    <source>
        <dbReference type="Proteomes" id="UP001163321"/>
    </source>
</evidence>
<name>A0ACC0W261_9STRA</name>
<protein>
    <submittedName>
        <fullName evidence="1">Uncharacterized protein</fullName>
    </submittedName>
</protein>
<accession>A0ACC0W261</accession>
<evidence type="ECO:0000313" key="1">
    <source>
        <dbReference type="EMBL" id="KAI9912832.1"/>
    </source>
</evidence>
<keyword evidence="2" id="KW-1185">Reference proteome</keyword>
<gene>
    <name evidence="1" type="ORF">PsorP6_005123</name>
</gene>
<dbReference type="EMBL" id="CM047583">
    <property type="protein sequence ID" value="KAI9912832.1"/>
    <property type="molecule type" value="Genomic_DNA"/>
</dbReference>
<comment type="caution">
    <text evidence="1">The sequence shown here is derived from an EMBL/GenBank/DDBJ whole genome shotgun (WGS) entry which is preliminary data.</text>
</comment>
<dbReference type="Proteomes" id="UP001163321">
    <property type="component" value="Chromosome 4"/>
</dbReference>
<reference evidence="1 2" key="1">
    <citation type="journal article" date="2022" name="bioRxiv">
        <title>The genome of the oomycete Peronosclerospora sorghi, a cosmopolitan pathogen of maize and sorghum, is inflated with dispersed pseudogenes.</title>
        <authorList>
            <person name="Fletcher K."/>
            <person name="Martin F."/>
            <person name="Isakeit T."/>
            <person name="Cavanaugh K."/>
            <person name="Magill C."/>
            <person name="Michelmore R."/>
        </authorList>
    </citation>
    <scope>NUCLEOTIDE SEQUENCE [LARGE SCALE GENOMIC DNA]</scope>
    <source>
        <strain evidence="1">P6</strain>
    </source>
</reference>
<proteinExistence type="predicted"/>